<evidence type="ECO:0000256" key="1">
    <source>
        <dbReference type="SAM" id="Phobius"/>
    </source>
</evidence>
<dbReference type="RefSeq" id="WP_046972788.1">
    <property type="nucleotide sequence ID" value="NZ_JPLA01000043.1"/>
</dbReference>
<evidence type="ECO:0000313" key="2">
    <source>
        <dbReference type="EMBL" id="KLD62637.1"/>
    </source>
</evidence>
<gene>
    <name evidence="2" type="ORF">Y882_15520</name>
</gene>
<proteinExistence type="predicted"/>
<dbReference type="PATRIC" id="fig|1440762.4.peg.2829"/>
<keyword evidence="1" id="KW-0472">Membrane</keyword>
<reference evidence="2 3" key="1">
    <citation type="journal article" date="2015" name="Antonie Van Leeuwenhoek">
        <title>A phylogenomic and molecular marker based taxonomic framework for the order Xanthomonadales: proposal to transfer the families Algiphilaceae and Solimonadaceae to the order Nevskiales ord. nov. and to create a new family within the order Xanthomonadales, the family Rhodanobacteraceae fam. nov., containing the genus Rhodanobacter and its closest relatives.</title>
        <authorList>
            <person name="Naushad S."/>
            <person name="Adeolu M."/>
            <person name="Wong S."/>
            <person name="Sohail M."/>
            <person name="Schellhorn H.E."/>
            <person name="Gupta R.S."/>
        </authorList>
    </citation>
    <scope>NUCLEOTIDE SEQUENCE [LARGE SCALE GENOMIC DNA]</scope>
    <source>
        <strain evidence="2 3">DSM 16301</strain>
    </source>
</reference>
<accession>A0A0G9H4M5</accession>
<organism evidence="2 3">
    <name type="scientific">Dyella japonica DSM 16301</name>
    <dbReference type="NCBI Taxonomy" id="1440762"/>
    <lineage>
        <taxon>Bacteria</taxon>
        <taxon>Pseudomonadati</taxon>
        <taxon>Pseudomonadota</taxon>
        <taxon>Gammaproteobacteria</taxon>
        <taxon>Lysobacterales</taxon>
        <taxon>Rhodanobacteraceae</taxon>
        <taxon>Dyella</taxon>
    </lineage>
</organism>
<dbReference type="Pfam" id="PF17319">
    <property type="entry name" value="DUF5362"/>
    <property type="match status" value="1"/>
</dbReference>
<keyword evidence="1" id="KW-1133">Transmembrane helix</keyword>
<dbReference type="InterPro" id="IPR035287">
    <property type="entry name" value="DUF5362"/>
</dbReference>
<comment type="caution">
    <text evidence="2">The sequence shown here is derived from an EMBL/GenBank/DDBJ whole genome shotgun (WGS) entry which is preliminary data.</text>
</comment>
<dbReference type="EMBL" id="JPLA01000043">
    <property type="protein sequence ID" value="KLD62637.1"/>
    <property type="molecule type" value="Genomic_DNA"/>
</dbReference>
<evidence type="ECO:0000313" key="3">
    <source>
        <dbReference type="Proteomes" id="UP000035481"/>
    </source>
</evidence>
<sequence>MSDSYSSLGQATGNPSIQDLSQPLASGKGWMKFVGIVFIIQGALTAITLVGIIIAWLPIWIGVLVMQSAGAIERAQLSGDAAALKEALAKLRTYFVIQGVLILVGIAVWVLALFFYGAVFTAMLHNGGSWR</sequence>
<protein>
    <recommendedName>
        <fullName evidence="4">Transmembrane protein</fullName>
    </recommendedName>
</protein>
<name>A0A0G9H4M5_9GAMM</name>
<evidence type="ECO:0008006" key="4">
    <source>
        <dbReference type="Google" id="ProtNLM"/>
    </source>
</evidence>
<feature type="transmembrane region" description="Helical" evidence="1">
    <location>
        <begin position="33"/>
        <end position="66"/>
    </location>
</feature>
<dbReference type="OrthoDB" id="5953468at2"/>
<feature type="transmembrane region" description="Helical" evidence="1">
    <location>
        <begin position="100"/>
        <end position="124"/>
    </location>
</feature>
<dbReference type="Proteomes" id="UP000035481">
    <property type="component" value="Unassembled WGS sequence"/>
</dbReference>
<keyword evidence="1" id="KW-0812">Transmembrane</keyword>
<dbReference type="AlphaFoldDB" id="A0A0G9H4M5"/>